<evidence type="ECO:0000256" key="1">
    <source>
        <dbReference type="SAM" id="MobiDB-lite"/>
    </source>
</evidence>
<sequence>MADAGDLGSVLRMPPSEASAFFRQKLNVPTKHWDDLWHEAHARGFMVAGAASEALLEDLRKAVDQAIAGKLTAQTFRKEFDAIVARHGWAHNGSAAWRSNLIYGVNTSMAYSAGRYARQTTPEALEMFPYWQYQHHTCQHPRPEHVAWSGRIFRADDPWWNTHYPPNGWKCHCTVNVLSERMMRRMGLEVSTPPPLNPRPWYNKRTGKTVLVPEGIDPGFAYNPGKAWQQGQAPQTGGRFRAEDAGPVAPPPSPPRMPPAQTTPPPHETPLAPVPEEHRNDARRAAILRLKQNPVGHVPVGEMPDAVRKALGAQTGTVRLSGETMEKQLHKHGDLTDADYAHLPDALARPDVVARQGERRVLFFHHAGQLYRGALKTTGDGTENYLLSFHRTTKEKAAKALRGMQILSGDLAALPDDESAGDGSE</sequence>
<keyword evidence="4" id="KW-1185">Reference proteome</keyword>
<feature type="region of interest" description="Disordered" evidence="1">
    <location>
        <begin position="221"/>
        <end position="275"/>
    </location>
</feature>
<dbReference type="RefSeq" id="WP_207854348.1">
    <property type="nucleotide sequence ID" value="NZ_JAFVMG010000007.1"/>
</dbReference>
<comment type="caution">
    <text evidence="3">The sequence shown here is derived from an EMBL/GenBank/DDBJ whole genome shotgun (WGS) entry which is preliminary data.</text>
</comment>
<organism evidence="3 4">
    <name type="scientific">Acetobacter suratthaniensis</name>
    <dbReference type="NCBI Taxonomy" id="1502841"/>
    <lineage>
        <taxon>Bacteria</taxon>
        <taxon>Pseudomonadati</taxon>
        <taxon>Pseudomonadota</taxon>
        <taxon>Alphaproteobacteria</taxon>
        <taxon>Acetobacterales</taxon>
        <taxon>Acetobacteraceae</taxon>
        <taxon>Acetobacter</taxon>
    </lineage>
</organism>
<dbReference type="Pfam" id="PF04233">
    <property type="entry name" value="Phage_Mu_F"/>
    <property type="match status" value="1"/>
</dbReference>
<proteinExistence type="predicted"/>
<protein>
    <recommendedName>
        <fullName evidence="2">Phage head morphogenesis domain-containing protein</fullName>
    </recommendedName>
</protein>
<name>A0ABS3LMC3_9PROT</name>
<dbReference type="EMBL" id="JAFVMG010000007">
    <property type="protein sequence ID" value="MBO1328519.1"/>
    <property type="molecule type" value="Genomic_DNA"/>
</dbReference>
<evidence type="ECO:0000259" key="2">
    <source>
        <dbReference type="Pfam" id="PF04233"/>
    </source>
</evidence>
<reference evidence="3 4" key="1">
    <citation type="submission" date="2021-03" db="EMBL/GenBank/DDBJ databases">
        <title>The complete genome sequence of Acetobacter suratthaniensis TBRC 1719.</title>
        <authorList>
            <person name="Charoenyingcharoen P."/>
            <person name="Yukphan P."/>
        </authorList>
    </citation>
    <scope>NUCLEOTIDE SEQUENCE [LARGE SCALE GENOMIC DNA]</scope>
    <source>
        <strain evidence="3 4">TBRC 1719</strain>
    </source>
</reference>
<evidence type="ECO:0000313" key="3">
    <source>
        <dbReference type="EMBL" id="MBO1328519.1"/>
    </source>
</evidence>
<gene>
    <name evidence="3" type="ORF">J2D75_08515</name>
</gene>
<feature type="domain" description="Phage head morphogenesis" evidence="2">
    <location>
        <begin position="58"/>
        <end position="175"/>
    </location>
</feature>
<accession>A0ABS3LMC3</accession>
<feature type="compositionally biased region" description="Pro residues" evidence="1">
    <location>
        <begin position="248"/>
        <end position="268"/>
    </location>
</feature>
<evidence type="ECO:0000313" key="4">
    <source>
        <dbReference type="Proteomes" id="UP000664399"/>
    </source>
</evidence>
<dbReference type="Proteomes" id="UP000664399">
    <property type="component" value="Unassembled WGS sequence"/>
</dbReference>
<dbReference type="InterPro" id="IPR006528">
    <property type="entry name" value="Phage_head_morphogenesis_dom"/>
</dbReference>